<evidence type="ECO:0000313" key="8">
    <source>
        <dbReference type="Proteomes" id="UP000288351"/>
    </source>
</evidence>
<keyword evidence="4 6" id="KW-0472">Membrane</keyword>
<evidence type="ECO:0000256" key="3">
    <source>
        <dbReference type="ARBA" id="ARBA00022989"/>
    </source>
</evidence>
<feature type="transmembrane region" description="Helical" evidence="6">
    <location>
        <begin position="82"/>
        <end position="101"/>
    </location>
</feature>
<gene>
    <name evidence="7" type="ORF">SALB_07927</name>
</gene>
<accession>A0A401RBY5</accession>
<comment type="subcellular location">
    <subcellularLocation>
        <location evidence="1">Membrane</location>
        <topology evidence="1">Multi-pass membrane protein</topology>
    </subcellularLocation>
</comment>
<dbReference type="InterPro" id="IPR035952">
    <property type="entry name" value="Rhomboid-like_sf"/>
</dbReference>
<proteinExistence type="predicted"/>
<dbReference type="GO" id="GO:0016020">
    <property type="term" value="C:membrane"/>
    <property type="evidence" value="ECO:0007669"/>
    <property type="project" value="UniProtKB-SubCell"/>
</dbReference>
<feature type="transmembrane region" description="Helical" evidence="6">
    <location>
        <begin position="40"/>
        <end position="62"/>
    </location>
</feature>
<dbReference type="Proteomes" id="UP000288351">
    <property type="component" value="Unassembled WGS sequence"/>
</dbReference>
<evidence type="ECO:0000256" key="5">
    <source>
        <dbReference type="SAM" id="MobiDB-lite"/>
    </source>
</evidence>
<name>A0A401RBY5_STRNR</name>
<evidence type="ECO:0000256" key="4">
    <source>
        <dbReference type="ARBA" id="ARBA00023136"/>
    </source>
</evidence>
<evidence type="ECO:0000256" key="2">
    <source>
        <dbReference type="ARBA" id="ARBA00022692"/>
    </source>
</evidence>
<feature type="transmembrane region" description="Helical" evidence="6">
    <location>
        <begin position="108"/>
        <end position="125"/>
    </location>
</feature>
<keyword evidence="3 6" id="KW-1133">Transmembrane helix</keyword>
<sequence>MRDVDAIVFNLTTAALMVLTFKCGLLLVGEGTVRRRPVPWAAIALTVVAVAAVVLQLAWSGAMDALDGDPRKSGWWRVVTSVFLQNGGFSGGAWNIVTLAVIAALAQWFWRGPLMLVLFAAGVLLPQRIDALFGEAARSTDPRNFAGSSGATYFLAATLAAGLLLTGPRAKERLLALAVPAAGLAMWLAQENGHGLVACYGFAVGAVVLPLARRLPHPPVPAAGVPTTTAPADGPRDAPAPQ</sequence>
<dbReference type="Gene3D" id="1.20.1540.10">
    <property type="entry name" value="Rhomboid-like"/>
    <property type="match status" value="1"/>
</dbReference>
<reference evidence="7 8" key="1">
    <citation type="journal article" date="2019" name="Microbiol. Resour. Announc.">
        <title>Draft Genome Sequence of the Most Traditional epsilon-Poly-l-Lysine Producer, Streptomyces albulus NBRC14147.</title>
        <authorList>
            <person name="Yamanaka K."/>
            <person name="Hamano Y."/>
        </authorList>
    </citation>
    <scope>NUCLEOTIDE SEQUENCE [LARGE SCALE GENOMIC DNA]</scope>
    <source>
        <strain evidence="7 8">NBRC 14147</strain>
    </source>
</reference>
<protein>
    <submittedName>
        <fullName evidence="7">Uncharacterized protein</fullName>
    </submittedName>
</protein>
<feature type="region of interest" description="Disordered" evidence="5">
    <location>
        <begin position="220"/>
        <end position="242"/>
    </location>
</feature>
<dbReference type="AlphaFoldDB" id="A0A401RBY5"/>
<evidence type="ECO:0000256" key="1">
    <source>
        <dbReference type="ARBA" id="ARBA00004141"/>
    </source>
</evidence>
<dbReference type="RefSeq" id="WP_016578397.1">
    <property type="nucleotide sequence ID" value="NZ_BHXC01000007.1"/>
</dbReference>
<dbReference type="EMBL" id="BHXC01000007">
    <property type="protein sequence ID" value="GCB95124.1"/>
    <property type="molecule type" value="Genomic_DNA"/>
</dbReference>
<feature type="transmembrane region" description="Helical" evidence="6">
    <location>
        <begin position="145"/>
        <end position="166"/>
    </location>
</feature>
<dbReference type="SUPFAM" id="SSF144091">
    <property type="entry name" value="Rhomboid-like"/>
    <property type="match status" value="1"/>
</dbReference>
<feature type="transmembrane region" description="Helical" evidence="6">
    <location>
        <begin position="6"/>
        <end position="28"/>
    </location>
</feature>
<keyword evidence="2 6" id="KW-0812">Transmembrane</keyword>
<evidence type="ECO:0000256" key="6">
    <source>
        <dbReference type="SAM" id="Phobius"/>
    </source>
</evidence>
<feature type="compositionally biased region" description="Low complexity" evidence="5">
    <location>
        <begin position="222"/>
        <end position="242"/>
    </location>
</feature>
<evidence type="ECO:0000313" key="7">
    <source>
        <dbReference type="EMBL" id="GCB95124.1"/>
    </source>
</evidence>
<organism evidence="7 8">
    <name type="scientific">Streptomyces noursei</name>
    <name type="common">Streptomyces albulus</name>
    <dbReference type="NCBI Taxonomy" id="1971"/>
    <lineage>
        <taxon>Bacteria</taxon>
        <taxon>Bacillati</taxon>
        <taxon>Actinomycetota</taxon>
        <taxon>Actinomycetes</taxon>
        <taxon>Kitasatosporales</taxon>
        <taxon>Streptomycetaceae</taxon>
        <taxon>Streptomyces</taxon>
    </lineage>
</organism>
<comment type="caution">
    <text evidence="7">The sequence shown here is derived from an EMBL/GenBank/DDBJ whole genome shotgun (WGS) entry which is preliminary data.</text>
</comment>